<dbReference type="EMBL" id="JAHFVK010000002">
    <property type="protein sequence ID" value="MBT2134709.1"/>
    <property type="molecule type" value="Genomic_DNA"/>
</dbReference>
<dbReference type="Gene3D" id="3.40.50.300">
    <property type="entry name" value="P-loop containing nucleotide triphosphate hydrolases"/>
    <property type="match status" value="1"/>
</dbReference>
<keyword evidence="2" id="KW-1185">Reference proteome</keyword>
<dbReference type="RefSeq" id="WP_214536336.1">
    <property type="nucleotide sequence ID" value="NZ_JAHFVK010000002.1"/>
</dbReference>
<reference evidence="1 2" key="1">
    <citation type="submission" date="2021-05" db="EMBL/GenBank/DDBJ databases">
        <title>Croceibacterium sp. LX-88 genome sequence.</title>
        <authorList>
            <person name="Luo X."/>
        </authorList>
    </citation>
    <scope>NUCLEOTIDE SEQUENCE [LARGE SCALE GENOMIC DNA]</scope>
    <source>
        <strain evidence="1 2">LX-88</strain>
    </source>
</reference>
<comment type="caution">
    <text evidence="1">The sequence shown here is derived from an EMBL/GenBank/DDBJ whole genome shotgun (WGS) entry which is preliminary data.</text>
</comment>
<accession>A0ABS5W8I1</accession>
<evidence type="ECO:0000313" key="1">
    <source>
        <dbReference type="EMBL" id="MBT2134709.1"/>
    </source>
</evidence>
<evidence type="ECO:0000313" key="2">
    <source>
        <dbReference type="Proteomes" id="UP000811255"/>
    </source>
</evidence>
<dbReference type="InterPro" id="IPR027417">
    <property type="entry name" value="P-loop_NTPase"/>
</dbReference>
<organism evidence="1 2">
    <name type="scientific">Croceibacterium selenioxidans</name>
    <dbReference type="NCBI Taxonomy" id="2838833"/>
    <lineage>
        <taxon>Bacteria</taxon>
        <taxon>Pseudomonadati</taxon>
        <taxon>Pseudomonadota</taxon>
        <taxon>Alphaproteobacteria</taxon>
        <taxon>Sphingomonadales</taxon>
        <taxon>Erythrobacteraceae</taxon>
        <taxon>Croceibacterium</taxon>
    </lineage>
</organism>
<gene>
    <name evidence="1" type="ORF">KK137_10220</name>
</gene>
<evidence type="ECO:0008006" key="3">
    <source>
        <dbReference type="Google" id="ProtNLM"/>
    </source>
</evidence>
<proteinExistence type="predicted"/>
<dbReference type="Proteomes" id="UP000811255">
    <property type="component" value="Unassembled WGS sequence"/>
</dbReference>
<dbReference type="SUPFAM" id="SSF52540">
    <property type="entry name" value="P-loop containing nucleoside triphosphate hydrolases"/>
    <property type="match status" value="1"/>
</dbReference>
<sequence>MVQISLDADTLNETTARFAPAPITVPIFLNSVPKSGTHLLRNILRMFVPVEQQYHAAFIQWPNLQNNLAAFSTERPMLSWGHLLFSDASAIETARCHRVILVRDPHDWVLARARFFVSEQFSANMDHLKDGKLAVEDLLNLMIFGIHGKAPSMADQYRFNALGWLHTGALLLRYEDLVAHANALEQPEAEPYFATLLGHCGIALPENWAERVAAGADRRQSSTAREKLSVGGVAIPDKLPPGQKQLVEVAAPGMRAMLGYA</sequence>
<protein>
    <recommendedName>
        <fullName evidence="3">Sulfotransferase domain-containing protein</fullName>
    </recommendedName>
</protein>
<name>A0ABS5W8I1_9SPHN</name>